<dbReference type="EMBL" id="JABBWK010000134">
    <property type="protein sequence ID" value="KAG1890673.1"/>
    <property type="molecule type" value="Genomic_DNA"/>
</dbReference>
<name>A0AAD4HDA0_9AGAM</name>
<dbReference type="AlphaFoldDB" id="A0AAD4HDA0"/>
<sequence length="284" mass="32926">MVVKEGQIFLRHQNYTVCTVEPGKEDPHYMPLLDLSQWHVRNYACNRAWVRSQYISMQASLKLKHGIPITVTKARVFTWRWDYWYQPELVYASLHTLSSEAPLCKYALCQVSATACTVAYQPLHQTRCGRVGDLESTLRLWSRTIHQWIVILTRGSQWVEAIASRPFMFWTLDQMNQVVDQLASIEDLAENDSIEETGVVFCCGHPTVLTYVALHVLQCQQLSSPRFSDDHGSVRVAVYTSWKLTFGQVPHKRWILMLHNRWEYPRAIQTLGDDHVCRKLCLAT</sequence>
<organism evidence="1 2">
    <name type="scientific">Suillus fuscotomentosus</name>
    <dbReference type="NCBI Taxonomy" id="1912939"/>
    <lineage>
        <taxon>Eukaryota</taxon>
        <taxon>Fungi</taxon>
        <taxon>Dikarya</taxon>
        <taxon>Basidiomycota</taxon>
        <taxon>Agaricomycotina</taxon>
        <taxon>Agaricomycetes</taxon>
        <taxon>Agaricomycetidae</taxon>
        <taxon>Boletales</taxon>
        <taxon>Suillineae</taxon>
        <taxon>Suillaceae</taxon>
        <taxon>Suillus</taxon>
    </lineage>
</organism>
<dbReference type="RefSeq" id="XP_041217939.1">
    <property type="nucleotide sequence ID" value="XM_041369232.1"/>
</dbReference>
<evidence type="ECO:0000313" key="2">
    <source>
        <dbReference type="Proteomes" id="UP001195769"/>
    </source>
</evidence>
<protein>
    <submittedName>
        <fullName evidence="1">Uncharacterized protein</fullName>
    </submittedName>
</protein>
<comment type="caution">
    <text evidence="1">The sequence shown here is derived from an EMBL/GenBank/DDBJ whole genome shotgun (WGS) entry which is preliminary data.</text>
</comment>
<reference evidence="1" key="1">
    <citation type="journal article" date="2020" name="New Phytol.">
        <title>Comparative genomics reveals dynamic genome evolution in host specialist ectomycorrhizal fungi.</title>
        <authorList>
            <person name="Lofgren L.A."/>
            <person name="Nguyen N.H."/>
            <person name="Vilgalys R."/>
            <person name="Ruytinx J."/>
            <person name="Liao H.L."/>
            <person name="Branco S."/>
            <person name="Kuo A."/>
            <person name="LaButti K."/>
            <person name="Lipzen A."/>
            <person name="Andreopoulos W."/>
            <person name="Pangilinan J."/>
            <person name="Riley R."/>
            <person name="Hundley H."/>
            <person name="Na H."/>
            <person name="Barry K."/>
            <person name="Grigoriev I.V."/>
            <person name="Stajich J.E."/>
            <person name="Kennedy P.G."/>
        </authorList>
    </citation>
    <scope>NUCLEOTIDE SEQUENCE</scope>
    <source>
        <strain evidence="1">FC203</strain>
    </source>
</reference>
<keyword evidence="2" id="KW-1185">Reference proteome</keyword>
<dbReference type="Proteomes" id="UP001195769">
    <property type="component" value="Unassembled WGS sequence"/>
</dbReference>
<evidence type="ECO:0000313" key="1">
    <source>
        <dbReference type="EMBL" id="KAG1890673.1"/>
    </source>
</evidence>
<accession>A0AAD4HDA0</accession>
<proteinExistence type="predicted"/>
<gene>
    <name evidence="1" type="ORF">F5891DRAFT_1212624</name>
</gene>
<dbReference type="GeneID" id="64663530"/>